<dbReference type="SUPFAM" id="SSF53756">
    <property type="entry name" value="UDP-Glycosyltransferase/glycogen phosphorylase"/>
    <property type="match status" value="1"/>
</dbReference>
<evidence type="ECO:0000259" key="1">
    <source>
        <dbReference type="Pfam" id="PF00535"/>
    </source>
</evidence>
<name>A0A0U2V5Z1_9EURY</name>
<feature type="domain" description="Glycosyltransferase 2-like" evidence="1">
    <location>
        <begin position="1296"/>
        <end position="1407"/>
    </location>
</feature>
<dbReference type="InterPro" id="IPR001173">
    <property type="entry name" value="Glyco_trans_2-like"/>
</dbReference>
<dbReference type="EMBL" id="CP011266">
    <property type="protein sequence ID" value="ALT69730.1"/>
    <property type="molecule type" value="Genomic_DNA"/>
</dbReference>
<sequence>MRYENRIKRYSEFEYVNDYKQNVGLITQGNYIASNYIRIFSPFSNICKDFEPYVIDERDFVKFKQDLESDFLLLDIVIVQRDVLDWEFTKLLVDKCKLFGVKLIFEIDDDIINMEKSSPIYHKFVHKIPAMRFLAQNADCITVSTDVLKIQMDAFNDNVVVIPNALSDYWELDFNSKLHDDSHIIKIGYMGTRTHTKDLKIIIDAIKNIQSSLSDKKVIFEIIEGTTEDIEGINIIRVPSDKSYYPDFVPWLQDAVDWDIAIAPLVKEDKINLSKSELKYLEYTALNVPAIYSDVGPYSKAIIHEKNGMLVENNTTEQWEENLLKLINNFDLRQSILYNAIKDVKMNYTIKNLIDNWLNVLNSNKRNKSNLLYEKVMEYYDNEISSSFNTFLVNQSKSIVEQSGLFDEEFYIGSYPDVLNCGLSPIDHYLTFGVDENCIPFNDFKDYISPKDEFINKFGLNPFVFYLLYGIEFSFFKDNIDADNFEINEFIIKKSDLLDSEYYLSTNQDVRDANLNPIYHYSKYGYYTDYRNPSISFSNKYYTTKYLVDTKLWNPLTHYFLIGKEKGLKTNCWSFSNNQFLNEDISRIIDNLNNDVYIILPIHNYSDKIFDCIESIFNNTFNSFNLIIFIDKNLFEKEFNDCELLFKENIEIIYSNDDILFEDIDEFILGLNSDFVLLNSYTEVSYNWLTKLIVKAYSNQKIGFVSPCSNFMSDIFPFSEASDYNDYMLVTNGINTFLRKSSNHDLIYSSISDAFCIYVKFNFSKEFLFNKKFFVFDSKNSSCYLPIHKGLHVIDDSTYIYHDNVFFEDNYHLFDNHVNDFCSELKLNKFLKSSVYEDFKRDLDLAILDKRDYTLSNRILYILTEEEFCSFKDYMGYYSLLYYDCYFLTSNGDGFKLWDNFNLIQKWDLKLNIENNELRNELFRDFYFNILFLLNINIIHIINFKNNSFDLLDISNLLNINRVLNCNNDYLICPFNGNSCFIHCDFKKCNSNIFRNIWSNWQVNVSELLSNSNLIIDKNESMDYNPFLNNSNGVVKYIDFPKLNNKLIDIFNKDNISLTLLFVGDIDEIGIKLIDNLKKEDLNNYLDLHFLSDNSNLDEYGVYHGLFDINRFSNISHDINPDFVVLINKFSGFYDVIFQSKEMCVPVLLDSNNFGSLVNEYYHTYDIPMYFNQYSYSGLFNLFSSEKYYEIIRKLHYPDENIKNMIINITRCFSELYSISGDNSSKEIIDDKPFLNSEIKNDSILNFSQFLVNSYLSPIIHAPFTEYENRCFLIMDNIANYLKNKSQNNEFKPLVSIIMPVYNRADIVLNAVSTVLNQSYKNLELIIVDDASTDDTVDVLKSISDDRVKVICSKINGGSSAARNIGLSKANGDYILYLDSDNEWEYNYIDAVMGAFLELPDADAIYSGQFLYRNLGDSPFAVRFGSFNKSLLLNGNYIDLNCLAHKKTVYNRLGGFNESLNRLVDWDFVLKISNYFKIYSVPFILSKYYFDAAKNRISDYSSKNHEKMMELFKNYAHNIHNNNMIIKKPYYQLNKKIKVILHNIKSLIDIHEAINRLFKLNLDDMLDIVVIDNDLNTSIKEYLDYLELNNSIEVLSLVDDDFDESSLFTKLQGLHDVNFDLLILDVNAVLTEGAIEFMQKYAYELSDSGMIVSQQILPDGDKNIKSHVPYANPYFKCDITPSIFYDNIINMENYHDGKILELNWAPLFCVYLKSEVLDSFQFDVNNSFEDLSLSNILSDYIRYVKCLKIYHISDAFVYNIADKNIFDWGD</sequence>
<evidence type="ECO:0000313" key="2">
    <source>
        <dbReference type="EMBL" id="ALT69730.1"/>
    </source>
</evidence>
<dbReference type="Gene3D" id="3.40.50.2000">
    <property type="entry name" value="Glycogen Phosphorylase B"/>
    <property type="match status" value="1"/>
</dbReference>
<dbReference type="InterPro" id="IPR029044">
    <property type="entry name" value="Nucleotide-diphossugar_trans"/>
</dbReference>
<dbReference type="PANTHER" id="PTHR43685:SF2">
    <property type="entry name" value="GLYCOSYLTRANSFERASE 2-LIKE DOMAIN-CONTAINING PROTEIN"/>
    <property type="match status" value="1"/>
</dbReference>
<dbReference type="GeneID" id="26736918"/>
<dbReference type="Pfam" id="PF00535">
    <property type="entry name" value="Glycos_transf_2"/>
    <property type="match status" value="1"/>
</dbReference>
<protein>
    <submittedName>
        <fullName evidence="2">Glycosyl transferase GT2 family</fullName>
    </submittedName>
</protein>
<dbReference type="Gene3D" id="3.90.550.10">
    <property type="entry name" value="Spore Coat Polysaccharide Biosynthesis Protein SpsA, Chain A"/>
    <property type="match status" value="1"/>
</dbReference>
<reference evidence="2 3" key="1">
    <citation type="submission" date="2015-04" db="EMBL/GenBank/DDBJ databases">
        <title>The complete genome sequence of the rumen methanogen Methanobrevibacter millerae SM9.</title>
        <authorList>
            <person name="Leahy S.C."/>
            <person name="Kelly W.J."/>
            <person name="Pacheco D.M."/>
            <person name="Li D."/>
            <person name="Altermann E."/>
            <person name="Attwood G.T."/>
        </authorList>
    </citation>
    <scope>NUCLEOTIDE SEQUENCE [LARGE SCALE GENOMIC DNA]</scope>
    <source>
        <strain evidence="2 3">SM9</strain>
    </source>
</reference>
<gene>
    <name evidence="2" type="ORF">sm9_1964</name>
</gene>
<dbReference type="CDD" id="cd03801">
    <property type="entry name" value="GT4_PimA-like"/>
    <property type="match status" value="1"/>
</dbReference>
<dbReference type="GO" id="GO:0016740">
    <property type="term" value="F:transferase activity"/>
    <property type="evidence" value="ECO:0007669"/>
    <property type="project" value="UniProtKB-KW"/>
</dbReference>
<dbReference type="PANTHER" id="PTHR43685">
    <property type="entry name" value="GLYCOSYLTRANSFERASE"/>
    <property type="match status" value="1"/>
</dbReference>
<dbReference type="SUPFAM" id="SSF53448">
    <property type="entry name" value="Nucleotide-diphospho-sugar transferases"/>
    <property type="match status" value="1"/>
</dbReference>
<dbReference type="RefSeq" id="WP_058739948.1">
    <property type="nucleotide sequence ID" value="NZ_CP011266.1"/>
</dbReference>
<evidence type="ECO:0000313" key="3">
    <source>
        <dbReference type="Proteomes" id="UP000067738"/>
    </source>
</evidence>
<dbReference type="OrthoDB" id="77484at2157"/>
<dbReference type="PATRIC" id="fig|230361.4.peg.2028"/>
<dbReference type="Proteomes" id="UP000067738">
    <property type="component" value="Chromosome"/>
</dbReference>
<accession>A0A0U2V5Z1</accession>
<keyword evidence="2" id="KW-0808">Transferase</keyword>
<keyword evidence="3" id="KW-1185">Reference proteome</keyword>
<dbReference type="InterPro" id="IPR050834">
    <property type="entry name" value="Glycosyltransf_2"/>
</dbReference>
<dbReference type="KEGG" id="mmil:sm9_1964"/>
<organism evidence="2 3">
    <name type="scientific">Methanobrevibacter millerae</name>
    <dbReference type="NCBI Taxonomy" id="230361"/>
    <lineage>
        <taxon>Archaea</taxon>
        <taxon>Methanobacteriati</taxon>
        <taxon>Methanobacteriota</taxon>
        <taxon>Methanomada group</taxon>
        <taxon>Methanobacteria</taxon>
        <taxon>Methanobacteriales</taxon>
        <taxon>Methanobacteriaceae</taxon>
        <taxon>Methanobrevibacter</taxon>
    </lineage>
</organism>
<proteinExistence type="predicted"/>
<dbReference type="Pfam" id="PF13692">
    <property type="entry name" value="Glyco_trans_1_4"/>
    <property type="match status" value="1"/>
</dbReference>